<sequence>MGIIEAPRRPCNARNTIMLWMFQDRPHSILARVKPAADAVKSQRVENTLVSQPDSGIMTISAIRYAV</sequence>
<accession>A0A1J5PE17</accession>
<reference evidence="1" key="1">
    <citation type="submission" date="2016-10" db="EMBL/GenBank/DDBJ databases">
        <title>Sequence of Gallionella enrichment culture.</title>
        <authorList>
            <person name="Poehlein A."/>
            <person name="Muehling M."/>
            <person name="Daniel R."/>
        </authorList>
    </citation>
    <scope>NUCLEOTIDE SEQUENCE</scope>
</reference>
<organism evidence="1">
    <name type="scientific">mine drainage metagenome</name>
    <dbReference type="NCBI Taxonomy" id="410659"/>
    <lineage>
        <taxon>unclassified sequences</taxon>
        <taxon>metagenomes</taxon>
        <taxon>ecological metagenomes</taxon>
    </lineage>
</organism>
<dbReference type="AlphaFoldDB" id="A0A1J5PE17"/>
<proteinExistence type="predicted"/>
<evidence type="ECO:0000313" key="1">
    <source>
        <dbReference type="EMBL" id="OIQ63475.1"/>
    </source>
</evidence>
<dbReference type="EMBL" id="MLJW01008977">
    <property type="protein sequence ID" value="OIQ63475.1"/>
    <property type="molecule type" value="Genomic_DNA"/>
</dbReference>
<comment type="caution">
    <text evidence="1">The sequence shown here is derived from an EMBL/GenBank/DDBJ whole genome shotgun (WGS) entry which is preliminary data.</text>
</comment>
<name>A0A1J5PE17_9ZZZZ</name>
<protein>
    <submittedName>
        <fullName evidence="1">Uncharacterized protein</fullName>
    </submittedName>
</protein>
<gene>
    <name evidence="1" type="ORF">GALL_549850</name>
</gene>